<evidence type="ECO:0000256" key="8">
    <source>
        <dbReference type="ARBA" id="ARBA00022786"/>
    </source>
</evidence>
<evidence type="ECO:0000256" key="5">
    <source>
        <dbReference type="ARBA" id="ARBA00022723"/>
    </source>
</evidence>
<dbReference type="GO" id="GO:0061630">
    <property type="term" value="F:ubiquitin protein ligase activity"/>
    <property type="evidence" value="ECO:0007669"/>
    <property type="project" value="UniProtKB-EC"/>
</dbReference>
<evidence type="ECO:0000256" key="3">
    <source>
        <dbReference type="ARBA" id="ARBA00012251"/>
    </source>
</evidence>
<dbReference type="InterPro" id="IPR047548">
    <property type="entry name" value="Rcat_RBR_RNF14"/>
</dbReference>
<dbReference type="InterPro" id="IPR002867">
    <property type="entry name" value="IBR_dom"/>
</dbReference>
<evidence type="ECO:0000256" key="2">
    <source>
        <dbReference type="ARBA" id="ARBA00004906"/>
    </source>
</evidence>
<evidence type="ECO:0000256" key="7">
    <source>
        <dbReference type="ARBA" id="ARBA00022771"/>
    </source>
</evidence>
<dbReference type="AlphaFoldDB" id="A0A2G9TQ16"/>
<dbReference type="OrthoDB" id="69641at2759"/>
<keyword evidence="9" id="KW-0862">Zinc</keyword>
<comment type="catalytic activity">
    <reaction evidence="1">
        <text>[E2 ubiquitin-conjugating enzyme]-S-ubiquitinyl-L-cysteine + [acceptor protein]-L-lysine = [E2 ubiquitin-conjugating enzyme]-L-cysteine + [acceptor protein]-N(6)-ubiquitinyl-L-lysine.</text>
        <dbReference type="EC" id="2.3.2.31"/>
    </reaction>
</comment>
<keyword evidence="12" id="KW-1185">Reference proteome</keyword>
<reference evidence="11 12" key="1">
    <citation type="submission" date="2015-09" db="EMBL/GenBank/DDBJ databases">
        <title>Draft genome of the parasitic nematode Teladorsagia circumcincta isolate WARC Sus (inbred).</title>
        <authorList>
            <person name="Mitreva M."/>
        </authorList>
    </citation>
    <scope>NUCLEOTIDE SEQUENCE [LARGE SCALE GENOMIC DNA]</scope>
    <source>
        <strain evidence="11 12">S</strain>
    </source>
</reference>
<dbReference type="CDD" id="cd20354">
    <property type="entry name" value="Rcat_RBR_RNF14"/>
    <property type="match status" value="1"/>
</dbReference>
<keyword evidence="6" id="KW-0677">Repeat</keyword>
<keyword evidence="7" id="KW-0863">Zinc-finger</keyword>
<accession>A0A2G9TQ16</accession>
<keyword evidence="8" id="KW-0833">Ubl conjugation pathway</keyword>
<dbReference type="EMBL" id="KZ357980">
    <property type="protein sequence ID" value="PIO59390.1"/>
    <property type="molecule type" value="Genomic_DNA"/>
</dbReference>
<dbReference type="GO" id="GO:0016567">
    <property type="term" value="P:protein ubiquitination"/>
    <property type="evidence" value="ECO:0007669"/>
    <property type="project" value="InterPro"/>
</dbReference>
<sequence>MSDVVTCPRKTCQKPVLVSERTVNLGSCGMCGYSFCILCLRAYHGVDECKFKSVDKKRIIEEWNAADENGRVQMAKRFGGLKNLENIINAMLNDGWMEGNSKPCPRCRVRIEKNDGCNKMQCTKCDAMFCWLCERILDKNNPYAHFNEEGRGNCVNRLFEGIAASDSDDEDFVEWANVIGYEADSDTDSEVHFEHEDNEESE</sequence>
<dbReference type="FunFam" id="1.20.120.1750:FF:000038">
    <property type="entry name" value="RBR-type E3 ubiquitin transferase"/>
    <property type="match status" value="1"/>
</dbReference>
<keyword evidence="4" id="KW-0808">Transferase</keyword>
<feature type="domain" description="RING-type" evidence="10">
    <location>
        <begin position="1"/>
        <end position="158"/>
    </location>
</feature>
<dbReference type="Gene3D" id="1.20.120.1750">
    <property type="match status" value="1"/>
</dbReference>
<dbReference type="SMART" id="SM00647">
    <property type="entry name" value="IBR"/>
    <property type="match status" value="2"/>
</dbReference>
<dbReference type="Proteomes" id="UP000230423">
    <property type="component" value="Unassembled WGS sequence"/>
</dbReference>
<name>A0A2G9TQ16_TELCI</name>
<protein>
    <recommendedName>
        <fullName evidence="3">RBR-type E3 ubiquitin transferase</fullName>
        <ecNumber evidence="3">2.3.2.31</ecNumber>
    </recommendedName>
</protein>
<evidence type="ECO:0000313" key="11">
    <source>
        <dbReference type="EMBL" id="PIO59390.1"/>
    </source>
</evidence>
<evidence type="ECO:0000259" key="10">
    <source>
        <dbReference type="PROSITE" id="PS51873"/>
    </source>
</evidence>
<dbReference type="Gene3D" id="2.20.25.20">
    <property type="match status" value="1"/>
</dbReference>
<dbReference type="Pfam" id="PF22191">
    <property type="entry name" value="IBR_1"/>
    <property type="match status" value="1"/>
</dbReference>
<keyword evidence="5" id="KW-0479">Metal-binding</keyword>
<dbReference type="CDD" id="cd20341">
    <property type="entry name" value="BRcat_RBR_RNF14"/>
    <property type="match status" value="1"/>
</dbReference>
<comment type="pathway">
    <text evidence="2">Protein modification; protein ubiquitination.</text>
</comment>
<dbReference type="PANTHER" id="PTHR11685">
    <property type="entry name" value="RBR FAMILY RING FINGER AND IBR DOMAIN-CONTAINING"/>
    <property type="match status" value="1"/>
</dbReference>
<dbReference type="InterPro" id="IPR044066">
    <property type="entry name" value="TRIAD_supradom"/>
</dbReference>
<organism evidence="11 12">
    <name type="scientific">Teladorsagia circumcincta</name>
    <name type="common">Brown stomach worm</name>
    <name type="synonym">Ostertagia circumcincta</name>
    <dbReference type="NCBI Taxonomy" id="45464"/>
    <lineage>
        <taxon>Eukaryota</taxon>
        <taxon>Metazoa</taxon>
        <taxon>Ecdysozoa</taxon>
        <taxon>Nematoda</taxon>
        <taxon>Chromadorea</taxon>
        <taxon>Rhabditida</taxon>
        <taxon>Rhabditina</taxon>
        <taxon>Rhabditomorpha</taxon>
        <taxon>Strongyloidea</taxon>
        <taxon>Trichostrongylidae</taxon>
        <taxon>Teladorsagia</taxon>
    </lineage>
</organism>
<evidence type="ECO:0000256" key="1">
    <source>
        <dbReference type="ARBA" id="ARBA00001798"/>
    </source>
</evidence>
<gene>
    <name evidence="11" type="ORF">TELCIR_19151</name>
</gene>
<evidence type="ECO:0000256" key="6">
    <source>
        <dbReference type="ARBA" id="ARBA00022737"/>
    </source>
</evidence>
<proteinExistence type="predicted"/>
<dbReference type="Pfam" id="PF01485">
    <property type="entry name" value="IBR"/>
    <property type="match status" value="1"/>
</dbReference>
<evidence type="ECO:0000313" key="12">
    <source>
        <dbReference type="Proteomes" id="UP000230423"/>
    </source>
</evidence>
<dbReference type="InterPro" id="IPR031127">
    <property type="entry name" value="E3_UB_ligase_RBR"/>
</dbReference>
<dbReference type="SUPFAM" id="SSF57850">
    <property type="entry name" value="RING/U-box"/>
    <property type="match status" value="2"/>
</dbReference>
<evidence type="ECO:0000256" key="9">
    <source>
        <dbReference type="ARBA" id="ARBA00022833"/>
    </source>
</evidence>
<dbReference type="GO" id="GO:0008270">
    <property type="term" value="F:zinc ion binding"/>
    <property type="evidence" value="ECO:0007669"/>
    <property type="project" value="UniProtKB-KW"/>
</dbReference>
<dbReference type="PROSITE" id="PS51873">
    <property type="entry name" value="TRIAD"/>
    <property type="match status" value="1"/>
</dbReference>
<evidence type="ECO:0000256" key="4">
    <source>
        <dbReference type="ARBA" id="ARBA00022679"/>
    </source>
</evidence>
<dbReference type="EC" id="2.3.2.31" evidence="3"/>